<evidence type="ECO:0008006" key="4">
    <source>
        <dbReference type="Google" id="ProtNLM"/>
    </source>
</evidence>
<dbReference type="SUPFAM" id="SSF81901">
    <property type="entry name" value="HCP-like"/>
    <property type="match status" value="1"/>
</dbReference>
<dbReference type="STRING" id="1348114.OM33_20575"/>
<dbReference type="InterPro" id="IPR011990">
    <property type="entry name" value="TPR-like_helical_dom_sf"/>
</dbReference>
<name>A0A0A7ELK8_9GAMM</name>
<dbReference type="Proteomes" id="UP000030341">
    <property type="component" value="Chromosome 2"/>
</dbReference>
<sequence>MKIRSLLFLTLLAPFISAHAQYVTELDNDCTTAFNSADFVNARYECAELSEENNGEASFILATLYAKGQGVVKNKRKALEYLILADEQGHGEGSFNLALAYELGKVVGVDVEKRKRLAFEHYLKAARNGSTNAQRKLASRYSDDASLVYEPQKAVEWLTTAVENGDDKAKLELGALYLKGEGVVRDQSHGLSLIKQSAESGYDKAQFIYATLIFKNNPEQAINYYELAAEKGNGFAAHNLASLYFKGEHVSQNSNKAHSYAQIAVANGVPQAELFLLETEKPSAPKQRTAKPVALAVATVETTPKAKNLSGFVLQFGKFSVRENALFLAEKVGASIVEMNGAYYSVAFDFESYHLAKQHAEMLVAKHDIAMPYIRVASDFNLAVNIAQ</sequence>
<dbReference type="eggNOG" id="COG0790">
    <property type="taxonomic scope" value="Bacteria"/>
</dbReference>
<feature type="signal peptide" evidence="1">
    <location>
        <begin position="1"/>
        <end position="20"/>
    </location>
</feature>
<dbReference type="EMBL" id="CP009889">
    <property type="protein sequence ID" value="AIY67428.1"/>
    <property type="molecule type" value="Genomic_DNA"/>
</dbReference>
<dbReference type="InterPro" id="IPR006597">
    <property type="entry name" value="Sel1-like"/>
</dbReference>
<dbReference type="RefSeq" id="WP_040136408.1">
    <property type="nucleotide sequence ID" value="NZ_CP009889.1"/>
</dbReference>
<organism evidence="2 3">
    <name type="scientific">Pseudoalteromonas piratica</name>
    <dbReference type="NCBI Taxonomy" id="1348114"/>
    <lineage>
        <taxon>Bacteria</taxon>
        <taxon>Pseudomonadati</taxon>
        <taxon>Pseudomonadota</taxon>
        <taxon>Gammaproteobacteria</taxon>
        <taxon>Alteromonadales</taxon>
        <taxon>Pseudoalteromonadaceae</taxon>
        <taxon>Pseudoalteromonas</taxon>
    </lineage>
</organism>
<reference evidence="2 3" key="1">
    <citation type="submission" date="2014-11" db="EMBL/GenBank/DDBJ databases">
        <title>Complete Genome Sequence of Pseudoalteromonas sp. Strain OCN003 Isolated from Kaneohe Bay, Oahu, Hawaii.</title>
        <authorList>
            <person name="Beurmann S."/>
            <person name="Videau P."/>
            <person name="Ushijima B."/>
            <person name="Smith A.M."/>
            <person name="Aeby G.S."/>
            <person name="Callahan S.M."/>
            <person name="Belcaid M."/>
        </authorList>
    </citation>
    <scope>NUCLEOTIDE SEQUENCE [LARGE SCALE GENOMIC DNA]</scope>
    <source>
        <strain evidence="2 3">OCN003</strain>
    </source>
</reference>
<keyword evidence="3" id="KW-1185">Reference proteome</keyword>
<protein>
    <recommendedName>
        <fullName evidence="4">SPOR domain-containing protein</fullName>
    </recommendedName>
</protein>
<dbReference type="PANTHER" id="PTHR11102">
    <property type="entry name" value="SEL-1-LIKE PROTEIN"/>
    <property type="match status" value="1"/>
</dbReference>
<dbReference type="InterPro" id="IPR050767">
    <property type="entry name" value="Sel1_AlgK"/>
</dbReference>
<proteinExistence type="predicted"/>
<dbReference type="Gene3D" id="1.25.40.10">
    <property type="entry name" value="Tetratricopeptide repeat domain"/>
    <property type="match status" value="2"/>
</dbReference>
<dbReference type="AlphaFoldDB" id="A0A0A7ELK8"/>
<dbReference type="OrthoDB" id="6283873at2"/>
<evidence type="ECO:0000313" key="3">
    <source>
        <dbReference type="Proteomes" id="UP000030341"/>
    </source>
</evidence>
<accession>A0A0A7ELK8</accession>
<dbReference type="Pfam" id="PF08238">
    <property type="entry name" value="Sel1"/>
    <property type="match status" value="6"/>
</dbReference>
<feature type="chain" id="PRO_5002028415" description="SPOR domain-containing protein" evidence="1">
    <location>
        <begin position="21"/>
        <end position="388"/>
    </location>
</feature>
<gene>
    <name evidence="2" type="ORF">OM33_20575</name>
</gene>
<evidence type="ECO:0000313" key="2">
    <source>
        <dbReference type="EMBL" id="AIY67428.1"/>
    </source>
</evidence>
<evidence type="ECO:0000256" key="1">
    <source>
        <dbReference type="SAM" id="SignalP"/>
    </source>
</evidence>
<dbReference type="KEGG" id="pseo:OM33_20575"/>
<dbReference type="SMART" id="SM00671">
    <property type="entry name" value="SEL1"/>
    <property type="match status" value="6"/>
</dbReference>
<keyword evidence="1" id="KW-0732">Signal</keyword>
<dbReference type="HOGENOM" id="CLU_711467_0_0_6"/>
<dbReference type="PANTHER" id="PTHR11102:SF160">
    <property type="entry name" value="ERAD-ASSOCIATED E3 UBIQUITIN-PROTEIN LIGASE COMPONENT HRD3"/>
    <property type="match status" value="1"/>
</dbReference>